<keyword evidence="13" id="KW-0874">Quinone</keyword>
<dbReference type="FunFam" id="1.20.1440.230:FF:000001">
    <property type="entry name" value="Mitochondrial NADH dehydrogenase flavoprotein 1"/>
    <property type="match status" value="1"/>
</dbReference>
<keyword evidence="16" id="KW-1185">Reference proteome</keyword>
<dbReference type="PANTHER" id="PTHR11780">
    <property type="entry name" value="NADH-UBIQUINONE OXIDOREDUCTASE FLAVOPROTEIN 1 NDUFV1"/>
    <property type="match status" value="1"/>
</dbReference>
<gene>
    <name evidence="15" type="primary">nuoF</name>
    <name evidence="15" type="ORF">HHL28_06275</name>
</gene>
<dbReference type="SUPFAM" id="SSF142984">
    <property type="entry name" value="Nqo1 middle domain-like"/>
    <property type="match status" value="1"/>
</dbReference>
<evidence type="ECO:0000256" key="1">
    <source>
        <dbReference type="ARBA" id="ARBA00001917"/>
    </source>
</evidence>
<comment type="function">
    <text evidence="13">NDH-1 shuttles electrons from NADH, via FMN and iron-sulfur (Fe-S) centers, to quinones in the respiratory chain.</text>
</comment>
<name>A0A858R5S7_9PROT</name>
<evidence type="ECO:0000256" key="8">
    <source>
        <dbReference type="ARBA" id="ARBA00022967"/>
    </source>
</evidence>
<evidence type="ECO:0000256" key="4">
    <source>
        <dbReference type="ARBA" id="ARBA00022485"/>
    </source>
</evidence>
<accession>A0A858R5S7</accession>
<dbReference type="InterPro" id="IPR001949">
    <property type="entry name" value="NADH-UbQ_OxRdtase_51kDa_CS"/>
</dbReference>
<proteinExistence type="inferred from homology"/>
<keyword evidence="9 13" id="KW-0408">Iron</keyword>
<evidence type="ECO:0000256" key="10">
    <source>
        <dbReference type="ARBA" id="ARBA00023014"/>
    </source>
</evidence>
<dbReference type="GO" id="GO:0051539">
    <property type="term" value="F:4 iron, 4 sulfur cluster binding"/>
    <property type="evidence" value="ECO:0007669"/>
    <property type="project" value="UniProtKB-UniRule"/>
</dbReference>
<dbReference type="InterPro" id="IPR011538">
    <property type="entry name" value="Nuo51_FMN-bd"/>
</dbReference>
<dbReference type="Pfam" id="PF10589">
    <property type="entry name" value="NADH_4Fe-4S"/>
    <property type="match status" value="1"/>
</dbReference>
<comment type="catalytic activity">
    <reaction evidence="12 13">
        <text>a quinone + NADH + 5 H(+)(in) = a quinol + NAD(+) + 4 H(+)(out)</text>
        <dbReference type="Rhea" id="RHEA:57888"/>
        <dbReference type="ChEBI" id="CHEBI:15378"/>
        <dbReference type="ChEBI" id="CHEBI:24646"/>
        <dbReference type="ChEBI" id="CHEBI:57540"/>
        <dbReference type="ChEBI" id="CHEBI:57945"/>
        <dbReference type="ChEBI" id="CHEBI:132124"/>
    </reaction>
</comment>
<dbReference type="FunFam" id="3.40.50.11540:FF:000001">
    <property type="entry name" value="NADH dehydrogenase [ubiquinone] flavoprotein 1, mitochondrial"/>
    <property type="match status" value="1"/>
</dbReference>
<keyword evidence="4 13" id="KW-0004">4Fe-4S</keyword>
<dbReference type="GO" id="GO:0048038">
    <property type="term" value="F:quinone binding"/>
    <property type="evidence" value="ECO:0007669"/>
    <property type="project" value="UniProtKB-KW"/>
</dbReference>
<feature type="domain" description="NADH-ubiquinone oxidoreductase 51kDa subunit iron-sulphur binding" evidence="14">
    <location>
        <begin position="331"/>
        <end position="376"/>
    </location>
</feature>
<dbReference type="EMBL" id="CP051775">
    <property type="protein sequence ID" value="QJE72748.1"/>
    <property type="molecule type" value="Genomic_DNA"/>
</dbReference>
<dbReference type="PROSITE" id="PS00644">
    <property type="entry name" value="COMPLEX1_51K_1"/>
    <property type="match status" value="1"/>
</dbReference>
<dbReference type="GO" id="GO:0010181">
    <property type="term" value="F:FMN binding"/>
    <property type="evidence" value="ECO:0007669"/>
    <property type="project" value="InterPro"/>
</dbReference>
<dbReference type="InterPro" id="IPR011537">
    <property type="entry name" value="NADH-UbQ_OxRdtase_suF"/>
</dbReference>
<dbReference type="Gene3D" id="3.40.50.11540">
    <property type="entry name" value="NADH-ubiquinone oxidoreductase 51kDa subunit"/>
    <property type="match status" value="1"/>
</dbReference>
<evidence type="ECO:0000256" key="2">
    <source>
        <dbReference type="ARBA" id="ARBA00001966"/>
    </source>
</evidence>
<dbReference type="NCBIfam" id="NF010120">
    <property type="entry name" value="PRK13596.1"/>
    <property type="match status" value="1"/>
</dbReference>
<dbReference type="InterPro" id="IPR037225">
    <property type="entry name" value="Nuo51_FMN-bd_sf"/>
</dbReference>
<reference evidence="15" key="1">
    <citation type="submission" date="2020-04" db="EMBL/GenBank/DDBJ databases">
        <title>A desert anoxygenic phototrophic bacterium fixes CO2 using RubisCO under aerobic conditions.</title>
        <authorList>
            <person name="Tang K."/>
        </authorList>
    </citation>
    <scope>NUCLEOTIDE SEQUENCE [LARGE SCALE GENOMIC DNA]</scope>
    <source>
        <strain evidence="15">MIMtkB3</strain>
    </source>
</reference>
<evidence type="ECO:0000256" key="5">
    <source>
        <dbReference type="ARBA" id="ARBA00022630"/>
    </source>
</evidence>
<evidence type="ECO:0000256" key="9">
    <source>
        <dbReference type="ARBA" id="ARBA00023004"/>
    </source>
</evidence>
<dbReference type="InterPro" id="IPR019575">
    <property type="entry name" value="Nuop51_4Fe4S-bd"/>
</dbReference>
<dbReference type="Proteomes" id="UP000501891">
    <property type="component" value="Chromosome"/>
</dbReference>
<keyword evidence="6 13" id="KW-0288">FMN</keyword>
<dbReference type="Gene3D" id="3.10.20.600">
    <property type="match status" value="1"/>
</dbReference>
<keyword evidence="10 13" id="KW-0411">Iron-sulfur</keyword>
<evidence type="ECO:0000256" key="7">
    <source>
        <dbReference type="ARBA" id="ARBA00022723"/>
    </source>
</evidence>
<evidence type="ECO:0000256" key="6">
    <source>
        <dbReference type="ARBA" id="ARBA00022643"/>
    </source>
</evidence>
<evidence type="ECO:0000259" key="14">
    <source>
        <dbReference type="SMART" id="SM00928"/>
    </source>
</evidence>
<keyword evidence="8" id="KW-1278">Translocase</keyword>
<evidence type="ECO:0000256" key="11">
    <source>
        <dbReference type="ARBA" id="ARBA00023027"/>
    </source>
</evidence>
<comment type="cofactor">
    <cofactor evidence="2 13">
        <name>[4Fe-4S] cluster</name>
        <dbReference type="ChEBI" id="CHEBI:49883"/>
    </cofactor>
</comment>
<evidence type="ECO:0000313" key="15">
    <source>
        <dbReference type="EMBL" id="QJE72748.1"/>
    </source>
</evidence>
<dbReference type="NCBIfam" id="TIGR01959">
    <property type="entry name" value="nuoF_fam"/>
    <property type="match status" value="1"/>
</dbReference>
<dbReference type="Pfam" id="PF01512">
    <property type="entry name" value="Complex1_51K"/>
    <property type="match status" value="1"/>
</dbReference>
<evidence type="ECO:0000313" key="16">
    <source>
        <dbReference type="Proteomes" id="UP000501891"/>
    </source>
</evidence>
<dbReference type="GO" id="GO:0046872">
    <property type="term" value="F:metal ion binding"/>
    <property type="evidence" value="ECO:0007669"/>
    <property type="project" value="UniProtKB-KW"/>
</dbReference>
<dbReference type="GO" id="GO:0051287">
    <property type="term" value="F:NAD binding"/>
    <property type="evidence" value="ECO:0007669"/>
    <property type="project" value="UniProtKB-UniRule"/>
</dbReference>
<evidence type="ECO:0000256" key="3">
    <source>
        <dbReference type="ARBA" id="ARBA00007523"/>
    </source>
</evidence>
<dbReference type="AlphaFoldDB" id="A0A858R5S7"/>
<keyword evidence="11 13" id="KW-0520">NAD</keyword>
<keyword evidence="5 13" id="KW-0285">Flavoprotein</keyword>
<dbReference type="FunFam" id="3.10.20.600:FF:000001">
    <property type="entry name" value="NADH dehydrogenase [ubiquinone] flavoprotein 1, mitochondrial"/>
    <property type="match status" value="1"/>
</dbReference>
<dbReference type="Pfam" id="PF22461">
    <property type="entry name" value="SLBB_2"/>
    <property type="match status" value="1"/>
</dbReference>
<dbReference type="PROSITE" id="PS00645">
    <property type="entry name" value="COMPLEX1_51K_2"/>
    <property type="match status" value="1"/>
</dbReference>
<dbReference type="GO" id="GO:0008137">
    <property type="term" value="F:NADH dehydrogenase (ubiquinone) activity"/>
    <property type="evidence" value="ECO:0007669"/>
    <property type="project" value="InterPro"/>
</dbReference>
<dbReference type="SMART" id="SM00928">
    <property type="entry name" value="NADH_4Fe-4S"/>
    <property type="match status" value="1"/>
</dbReference>
<dbReference type="InterPro" id="IPR054765">
    <property type="entry name" value="SLBB_dom"/>
</dbReference>
<dbReference type="EC" id="7.1.1.-" evidence="13"/>
<comment type="similarity">
    <text evidence="3 13">Belongs to the complex I 51 kDa subunit family.</text>
</comment>
<evidence type="ECO:0000256" key="12">
    <source>
        <dbReference type="ARBA" id="ARBA00047712"/>
    </source>
</evidence>
<organism evidence="15 16">
    <name type="scientific">Aerophototrophica crusticola</name>
    <dbReference type="NCBI Taxonomy" id="1709002"/>
    <lineage>
        <taxon>Bacteria</taxon>
        <taxon>Pseudomonadati</taxon>
        <taxon>Pseudomonadota</taxon>
        <taxon>Alphaproteobacteria</taxon>
        <taxon>Rhodospirillales</taxon>
        <taxon>Rhodospirillaceae</taxon>
        <taxon>Aerophototrophica</taxon>
    </lineage>
</organism>
<sequence length="434" mass="47684">MLRDEDRIFTNLYGFEPFGLESARQRGDWDGTKEILDLGRDKIIELVKESGLRGRGGAGFSTGMKWSFMPKKTDGGPVYLVINADEGEPGTCKDREIMRHDPHKLLEGCLIAGFAIGATACYIYIRGEFYDEGSHVQQAIDEAYAAGLLGKNACGSGYDYDIYLHRGAGAYICGEETALIESLEGKKGQPRNKPPFPAMAGLYSRPTTVNNVESIAVVPTILRRGPSWFANLGRPKNSGTKLFNISGHVNQPCTVEEEMGIPLKELIEKHAGGVRGGWDNLLAIIPGGSSVPMLPKDICDTVLMDFDSLREVKSGLGTAAVIVMDKSTDVVKAIARLAKFYMHESCGQCTPCREGTGWMWRVMERMVKGQARVEEIDMLLDVTKEIEGHTICALGDAAAWPIQGLIRHFRPEMERRILAYRSSAERGAARMAAE</sequence>
<dbReference type="SUPFAM" id="SSF142019">
    <property type="entry name" value="Nqo1 FMN-binding domain-like"/>
    <property type="match status" value="1"/>
</dbReference>
<dbReference type="KEGG" id="acru:HHL28_06275"/>
<evidence type="ECO:0000256" key="13">
    <source>
        <dbReference type="RuleBase" id="RU364066"/>
    </source>
</evidence>
<dbReference type="PANTHER" id="PTHR11780:SF10">
    <property type="entry name" value="NADH DEHYDROGENASE [UBIQUINONE] FLAVOPROTEIN 1, MITOCHONDRIAL"/>
    <property type="match status" value="1"/>
</dbReference>
<dbReference type="InterPro" id="IPR037207">
    <property type="entry name" value="Nuop51_4Fe4S-bd_sf"/>
</dbReference>
<dbReference type="InterPro" id="IPR050837">
    <property type="entry name" value="ComplexI_51kDa_subunit"/>
</dbReference>
<dbReference type="SUPFAM" id="SSF140490">
    <property type="entry name" value="Nqo1C-terminal domain-like"/>
    <property type="match status" value="1"/>
</dbReference>
<protein>
    <recommendedName>
        <fullName evidence="13">NADH-quinone oxidoreductase subunit F</fullName>
        <ecNumber evidence="13">7.1.1.-</ecNumber>
    </recommendedName>
</protein>
<keyword evidence="7 13" id="KW-0479">Metal-binding</keyword>
<dbReference type="Gene3D" id="1.20.1440.230">
    <property type="entry name" value="NADH-ubiquinone oxidoreductase 51kDa subunit, iron-sulphur binding domain"/>
    <property type="match status" value="1"/>
</dbReference>
<comment type="cofactor">
    <cofactor evidence="1 13">
        <name>FMN</name>
        <dbReference type="ChEBI" id="CHEBI:58210"/>
    </cofactor>
</comment>